<name>A0A843TVY0_COLES</name>
<dbReference type="OrthoDB" id="776275at2759"/>
<dbReference type="InterPro" id="IPR013880">
    <property type="entry name" value="Yos1"/>
</dbReference>
<feature type="region of interest" description="Disordered" evidence="8">
    <location>
        <begin position="83"/>
        <end position="122"/>
    </location>
</feature>
<dbReference type="GO" id="GO:0015031">
    <property type="term" value="P:protein transport"/>
    <property type="evidence" value="ECO:0007669"/>
    <property type="project" value="UniProtKB-KW"/>
</dbReference>
<keyword evidence="3 9" id="KW-0812">Transmembrane</keyword>
<dbReference type="GO" id="GO:0000139">
    <property type="term" value="C:Golgi membrane"/>
    <property type="evidence" value="ECO:0007669"/>
    <property type="project" value="TreeGrafter"/>
</dbReference>
<evidence type="ECO:0000256" key="7">
    <source>
        <dbReference type="ARBA" id="ARBA00024203"/>
    </source>
</evidence>
<gene>
    <name evidence="10" type="ORF">Taro_009293</name>
</gene>
<evidence type="ECO:0000256" key="2">
    <source>
        <dbReference type="ARBA" id="ARBA00022448"/>
    </source>
</evidence>
<evidence type="ECO:0000256" key="1">
    <source>
        <dbReference type="ARBA" id="ARBA00004370"/>
    </source>
</evidence>
<keyword evidence="6 9" id="KW-0472">Membrane</keyword>
<evidence type="ECO:0000256" key="8">
    <source>
        <dbReference type="SAM" id="MobiDB-lite"/>
    </source>
</evidence>
<dbReference type="PANTHER" id="PTHR15858">
    <property type="entry name" value="IMMEDIATE EARLY RESPONSE 3-INTERACTING PROTEIN 1"/>
    <property type="match status" value="1"/>
</dbReference>
<accession>A0A843TVY0</accession>
<feature type="region of interest" description="Disordered" evidence="8">
    <location>
        <begin position="162"/>
        <end position="194"/>
    </location>
</feature>
<dbReference type="GO" id="GO:0005789">
    <property type="term" value="C:endoplasmic reticulum membrane"/>
    <property type="evidence" value="ECO:0007669"/>
    <property type="project" value="TreeGrafter"/>
</dbReference>
<proteinExistence type="inferred from homology"/>
<feature type="region of interest" description="Disordered" evidence="8">
    <location>
        <begin position="1"/>
        <end position="28"/>
    </location>
</feature>
<dbReference type="PANTHER" id="PTHR15858:SF0">
    <property type="entry name" value="IMMEDIATE EARLY RESPONSE 3-INTERACTING PROTEIN 1"/>
    <property type="match status" value="1"/>
</dbReference>
<comment type="subcellular location">
    <subcellularLocation>
        <location evidence="1">Membrane</location>
    </subcellularLocation>
</comment>
<evidence type="ECO:0000256" key="5">
    <source>
        <dbReference type="ARBA" id="ARBA00022989"/>
    </source>
</evidence>
<feature type="transmembrane region" description="Helical" evidence="9">
    <location>
        <begin position="340"/>
        <end position="364"/>
    </location>
</feature>
<dbReference type="Pfam" id="PF08571">
    <property type="entry name" value="Yos1"/>
    <property type="match status" value="1"/>
</dbReference>
<evidence type="ECO:0000256" key="4">
    <source>
        <dbReference type="ARBA" id="ARBA00022927"/>
    </source>
</evidence>
<keyword evidence="4" id="KW-0653">Protein transport</keyword>
<evidence type="ECO:0000313" key="10">
    <source>
        <dbReference type="EMBL" id="MQL76872.1"/>
    </source>
</evidence>
<feature type="compositionally biased region" description="Basic and acidic residues" evidence="8">
    <location>
        <begin position="102"/>
        <end position="120"/>
    </location>
</feature>
<keyword evidence="11" id="KW-1185">Reference proteome</keyword>
<evidence type="ECO:0000256" key="3">
    <source>
        <dbReference type="ARBA" id="ARBA00022692"/>
    </source>
</evidence>
<comment type="caution">
    <text evidence="10">The sequence shown here is derived from an EMBL/GenBank/DDBJ whole genome shotgun (WGS) entry which is preliminary data.</text>
</comment>
<sequence length="369" mass="40866">MHCLGGQRGVESRELPPDRPLAAVERDQSVITAPPQRFLLRSAAAVRLHRSRSPSRFPLRSVPSAFTAYQSLKLSIEKDHPFRVTQTDGKTFQPHPKAPLRKGREGAKLRRPLSDSKESPLRVMKAASTAFSTPSYEDPTPRSSFSATLTISHPARWNLRQPRQPVKRGRPTSFPNSYDIQRIPSGVHQPPPLCCSSLAPPQTYQPHLEHQHSFSRPAVLYYQTLPSRAAGQQSGLSSDPIARLLDTVPVLGSSQKNRAPSADMSSPPTSETSSGCYLLNCSSKRTVFFSQMGLWSLLEGLVLLANGFAILNEDRFLAPRGWSFSEVSAGGRTKSLKGQLIGLIYATQYLRVPLIIFNIIIIFMKMVSR</sequence>
<evidence type="ECO:0000256" key="9">
    <source>
        <dbReference type="SAM" id="Phobius"/>
    </source>
</evidence>
<dbReference type="Proteomes" id="UP000652761">
    <property type="component" value="Unassembled WGS sequence"/>
</dbReference>
<evidence type="ECO:0000256" key="6">
    <source>
        <dbReference type="ARBA" id="ARBA00023136"/>
    </source>
</evidence>
<dbReference type="AlphaFoldDB" id="A0A843TVY0"/>
<dbReference type="GO" id="GO:0006888">
    <property type="term" value="P:endoplasmic reticulum to Golgi vesicle-mediated transport"/>
    <property type="evidence" value="ECO:0007669"/>
    <property type="project" value="TreeGrafter"/>
</dbReference>
<protein>
    <recommendedName>
        <fullName evidence="12">Yos1-like protein</fullName>
    </recommendedName>
</protein>
<keyword evidence="2" id="KW-0813">Transport</keyword>
<evidence type="ECO:0000313" key="11">
    <source>
        <dbReference type="Proteomes" id="UP000652761"/>
    </source>
</evidence>
<keyword evidence="5 9" id="KW-1133">Transmembrane helix</keyword>
<organism evidence="10 11">
    <name type="scientific">Colocasia esculenta</name>
    <name type="common">Wild taro</name>
    <name type="synonym">Arum esculentum</name>
    <dbReference type="NCBI Taxonomy" id="4460"/>
    <lineage>
        <taxon>Eukaryota</taxon>
        <taxon>Viridiplantae</taxon>
        <taxon>Streptophyta</taxon>
        <taxon>Embryophyta</taxon>
        <taxon>Tracheophyta</taxon>
        <taxon>Spermatophyta</taxon>
        <taxon>Magnoliopsida</taxon>
        <taxon>Liliopsida</taxon>
        <taxon>Araceae</taxon>
        <taxon>Aroideae</taxon>
        <taxon>Colocasieae</taxon>
        <taxon>Colocasia</taxon>
    </lineage>
</organism>
<reference evidence="10" key="1">
    <citation type="submission" date="2017-07" db="EMBL/GenBank/DDBJ databases">
        <title>Taro Niue Genome Assembly and Annotation.</title>
        <authorList>
            <person name="Atibalentja N."/>
            <person name="Keating K."/>
            <person name="Fields C.J."/>
        </authorList>
    </citation>
    <scope>NUCLEOTIDE SEQUENCE</scope>
    <source>
        <strain evidence="10">Niue_2</strain>
        <tissue evidence="10">Leaf</tissue>
    </source>
</reference>
<comment type="similarity">
    <text evidence="7">Belongs to the YOS1 family.</text>
</comment>
<dbReference type="GO" id="GO:0030134">
    <property type="term" value="C:COPII-coated ER to Golgi transport vesicle"/>
    <property type="evidence" value="ECO:0007669"/>
    <property type="project" value="TreeGrafter"/>
</dbReference>
<evidence type="ECO:0008006" key="12">
    <source>
        <dbReference type="Google" id="ProtNLM"/>
    </source>
</evidence>
<dbReference type="EMBL" id="NMUH01000321">
    <property type="protein sequence ID" value="MQL76872.1"/>
    <property type="molecule type" value="Genomic_DNA"/>
</dbReference>